<evidence type="ECO:0000313" key="4">
    <source>
        <dbReference type="Proteomes" id="UP000539175"/>
    </source>
</evidence>
<dbReference type="AlphaFoldDB" id="A0A7X0B2N6"/>
<gene>
    <name evidence="3" type="ORF">FHS74_005147</name>
</gene>
<keyword evidence="3" id="KW-0645">Protease</keyword>
<proteinExistence type="predicted"/>
<name>A0A7X0B2N6_9PROT</name>
<dbReference type="GO" id="GO:0008233">
    <property type="term" value="F:peptidase activity"/>
    <property type="evidence" value="ECO:0007669"/>
    <property type="project" value="UniProtKB-KW"/>
</dbReference>
<feature type="domain" description="DUF3857" evidence="2">
    <location>
        <begin position="61"/>
        <end position="225"/>
    </location>
</feature>
<dbReference type="Proteomes" id="UP000539175">
    <property type="component" value="Unassembled WGS sequence"/>
</dbReference>
<dbReference type="EMBL" id="JACIIZ010000018">
    <property type="protein sequence ID" value="MBB6254557.1"/>
    <property type="molecule type" value="Genomic_DNA"/>
</dbReference>
<organism evidence="3 4">
    <name type="scientific">Nitrospirillum iridis</name>
    <dbReference type="NCBI Taxonomy" id="765888"/>
    <lineage>
        <taxon>Bacteria</taxon>
        <taxon>Pseudomonadati</taxon>
        <taxon>Pseudomonadota</taxon>
        <taxon>Alphaproteobacteria</taxon>
        <taxon>Rhodospirillales</taxon>
        <taxon>Azospirillaceae</taxon>
        <taxon>Nitrospirillum</taxon>
    </lineage>
</organism>
<dbReference type="Gene3D" id="2.60.40.3140">
    <property type="match status" value="1"/>
</dbReference>
<evidence type="ECO:0000259" key="1">
    <source>
        <dbReference type="Pfam" id="PF01841"/>
    </source>
</evidence>
<keyword evidence="4" id="KW-1185">Reference proteome</keyword>
<dbReference type="Pfam" id="PF01841">
    <property type="entry name" value="Transglut_core"/>
    <property type="match status" value="1"/>
</dbReference>
<comment type="caution">
    <text evidence="3">The sequence shown here is derived from an EMBL/GenBank/DDBJ whole genome shotgun (WGS) entry which is preliminary data.</text>
</comment>
<dbReference type="Pfam" id="PF12969">
    <property type="entry name" value="DUF3857"/>
    <property type="match status" value="1"/>
</dbReference>
<evidence type="ECO:0000259" key="2">
    <source>
        <dbReference type="Pfam" id="PF12969"/>
    </source>
</evidence>
<dbReference type="InterPro" id="IPR024618">
    <property type="entry name" value="DUF3857"/>
</dbReference>
<dbReference type="InterPro" id="IPR038765">
    <property type="entry name" value="Papain-like_cys_pep_sf"/>
</dbReference>
<feature type="domain" description="Transglutaminase-like" evidence="1">
    <location>
        <begin position="274"/>
        <end position="350"/>
    </location>
</feature>
<evidence type="ECO:0000313" key="3">
    <source>
        <dbReference type="EMBL" id="MBB6254557.1"/>
    </source>
</evidence>
<dbReference type="GO" id="GO:0006508">
    <property type="term" value="P:proteolysis"/>
    <property type="evidence" value="ECO:0007669"/>
    <property type="project" value="UniProtKB-KW"/>
</dbReference>
<protein>
    <submittedName>
        <fullName evidence="3">Transglutaminase-like putative cysteine protease</fullName>
    </submittedName>
</protein>
<dbReference type="RefSeq" id="WP_184807087.1">
    <property type="nucleotide sequence ID" value="NZ_JACIIZ010000018.1"/>
</dbReference>
<dbReference type="Gene3D" id="3.10.620.30">
    <property type="match status" value="1"/>
</dbReference>
<keyword evidence="3" id="KW-0378">Hydrolase</keyword>
<dbReference type="InterPro" id="IPR002931">
    <property type="entry name" value="Transglutaminase-like"/>
</dbReference>
<accession>A0A7X0B2N6</accession>
<sequence>MICAPRSLDGGLFSVGFKSHRAFSRALLAATVLVPCWSAAQGADLPIETVLSTEDIVVQKDGTFVATDHFEILAKTDAAAHAIGQFPLSYSEAMEALDIDEAYTLKPDGRKLPIDVTAIQAQLPHGSPNIPMYNDQRQKVLIFPDLAGGDTIVATVRRQLKKPFFPGEVLHGSFFSTTVTIRDAHGSLSLPKGMPLYLDAEGMTLSQEEQGDRVLYRWRHANLTPLAEDIALLAPTDRNPRYFATTFKDYDSFAAAYAKLSAPAEEVTPKIQEQADSITAGVTDRRQQAELIYAWVASHIRYVGLELGQGSVIPHAADAVLTNGYGDCKDHAVLFGALLKAKGIASEVVLINGSKGYTLPKHPSLLPLNHAITWLPEFKLYVDTTAGVAPFGVLPFPEYGKPVVHATTAGHALRQVPVLAAGSGTQVSTTAKLGVDGALSGETVTTATGPFSVILRQMAQGIQAQGSEQAATAQLQALGTPGTGGFTMASAPTDPGPNYSVTGRFAADPMPERLSGAGFAMPGGLRLFNPVGNFLMGLLALPRMKDTEPTPCYTGRTAEDLSLELPQGYHLASLPKDATITTDTLTYASHWSQDGQVVRLHRDFEAHIDQALCTGDVRKAAAKALLAIAADHRATLSLTADHAATQ</sequence>
<reference evidence="3 4" key="1">
    <citation type="submission" date="2020-08" db="EMBL/GenBank/DDBJ databases">
        <title>Genomic Encyclopedia of Type Strains, Phase IV (KMG-IV): sequencing the most valuable type-strain genomes for metagenomic binning, comparative biology and taxonomic classification.</title>
        <authorList>
            <person name="Goeker M."/>
        </authorList>
    </citation>
    <scope>NUCLEOTIDE SEQUENCE [LARGE SCALE GENOMIC DNA]</scope>
    <source>
        <strain evidence="3 4">DSM 22198</strain>
    </source>
</reference>
<dbReference type="SUPFAM" id="SSF54001">
    <property type="entry name" value="Cysteine proteinases"/>
    <property type="match status" value="1"/>
</dbReference>